<dbReference type="eggNOG" id="COG0577">
    <property type="taxonomic scope" value="Bacteria"/>
</dbReference>
<feature type="transmembrane region" description="Helical" evidence="7">
    <location>
        <begin position="20"/>
        <end position="45"/>
    </location>
</feature>
<dbReference type="InterPro" id="IPR050250">
    <property type="entry name" value="Macrolide_Exporter_MacB"/>
</dbReference>
<keyword evidence="5 7" id="KW-0472">Membrane</keyword>
<organism evidence="10 11">
    <name type="scientific">Opitutus terrae (strain DSM 11246 / JCM 15787 / PB90-1)</name>
    <dbReference type="NCBI Taxonomy" id="452637"/>
    <lineage>
        <taxon>Bacteria</taxon>
        <taxon>Pseudomonadati</taxon>
        <taxon>Verrucomicrobiota</taxon>
        <taxon>Opitutia</taxon>
        <taxon>Opitutales</taxon>
        <taxon>Opitutaceae</taxon>
        <taxon>Opitutus</taxon>
    </lineage>
</organism>
<evidence type="ECO:0000313" key="10">
    <source>
        <dbReference type="EMBL" id="ACB75111.1"/>
    </source>
</evidence>
<feature type="transmembrane region" description="Helical" evidence="7">
    <location>
        <begin position="680"/>
        <end position="704"/>
    </location>
</feature>
<dbReference type="RefSeq" id="WP_012374648.1">
    <property type="nucleotide sequence ID" value="NC_010571.1"/>
</dbReference>
<feature type="transmembrane region" description="Helical" evidence="7">
    <location>
        <begin position="273"/>
        <end position="297"/>
    </location>
</feature>
<dbReference type="EMBL" id="CP001032">
    <property type="protein sequence ID" value="ACB75111.1"/>
    <property type="molecule type" value="Genomic_DNA"/>
</dbReference>
<comment type="subcellular location">
    <subcellularLocation>
        <location evidence="1">Cell membrane</location>
        <topology evidence="1">Multi-pass membrane protein</topology>
    </subcellularLocation>
</comment>
<dbReference type="PROSITE" id="PS51257">
    <property type="entry name" value="PROKAR_LIPOPROTEIN"/>
    <property type="match status" value="1"/>
</dbReference>
<feature type="transmembrane region" description="Helical" evidence="7">
    <location>
        <begin position="417"/>
        <end position="441"/>
    </location>
</feature>
<sequence length="803" mass="85691">MIADLRFALRQLAKSPAFAVTAILTLALGIGACTAMFSILNAVLLRPLPFREPTRLVWIENVYGGGLSGRTTRVDVFNGWRAQTQTLDALAAYFAFSDYGRHTLTGSGEPERLRGVGVSDNFFPTLGIPLLHGRNFTAEECRWQGPGAVILSHSFWQRRFAGDPAVVGRTVTLNNTPTTIVGVLPPTFDFDAIFTPGNEVEVVTPFPLTDETARWGNTVFGLGRMKPGVTLEQVQAELTVISLRLRESIGRGDQFGAKVSSLDTALRGRFRSAFLLLSGAVACVLAIACVNLSNLLLARINVRRQEFAVRIALGARRRHLIQQALTESLLLAFAGALIGLPCAVVATAALARLQTFGVPLLQDASVDPVALALTLGLTTLAGLACGLLPAVHLSGAQRTELLQHSNQQRSAGRTAAVARNTLVVVEVALACMLLVGAGLLFRSFNALLQVNLGFQPQQAMAWRVDPPRSFANVPEASAYLDGAVRRVAALPGVESVGLSDCLPLGRNRTWGAGAVGIQYPEGKYPIAYPRIVDSGYLPTMKIPLIAGRLFDERDHEKAERTIVINQTLARIAFPDGRDPLGQKLRVGGDGGSTIIGVVGDVRHSSLEQGGGPEMYLCLRQGQDVSAVEMVVRSTRPAAALIPEVRAALASYDPTLPNGEYYALDRLVDNAVAPRRLITRLLGFFSSLALVLAALGLYGVIAYSVVQRTQEIGIRMAIGAQQRDVLGLIFRGGLKLVALGLAIGLVGAFTLTRLLKSLLFGVTAYDPLSFAGNAALLLAVAAAACLIPALRATRVDPVVALRAE</sequence>
<keyword evidence="4 7" id="KW-1133">Transmembrane helix</keyword>
<dbReference type="PANTHER" id="PTHR30572">
    <property type="entry name" value="MEMBRANE COMPONENT OF TRANSPORTER-RELATED"/>
    <property type="match status" value="1"/>
</dbReference>
<accession>B1ZX00</accession>
<feature type="transmembrane region" description="Helical" evidence="7">
    <location>
        <begin position="328"/>
        <end position="351"/>
    </location>
</feature>
<dbReference type="OrthoDB" id="127482at2"/>
<evidence type="ECO:0000256" key="5">
    <source>
        <dbReference type="ARBA" id="ARBA00023136"/>
    </source>
</evidence>
<dbReference type="InterPro" id="IPR025857">
    <property type="entry name" value="MacB_PCD"/>
</dbReference>
<evidence type="ECO:0000256" key="4">
    <source>
        <dbReference type="ARBA" id="ARBA00022989"/>
    </source>
</evidence>
<name>B1ZX00_OPITP</name>
<dbReference type="InterPro" id="IPR003838">
    <property type="entry name" value="ABC3_permease_C"/>
</dbReference>
<dbReference type="InterPro" id="IPR017800">
    <property type="entry name" value="ADOP"/>
</dbReference>
<evidence type="ECO:0000256" key="1">
    <source>
        <dbReference type="ARBA" id="ARBA00004651"/>
    </source>
</evidence>
<dbReference type="GO" id="GO:0005886">
    <property type="term" value="C:plasma membrane"/>
    <property type="evidence" value="ECO:0007669"/>
    <property type="project" value="UniProtKB-SubCell"/>
</dbReference>
<feature type="domain" description="ABC3 transporter permease C-terminal" evidence="8">
    <location>
        <begin position="280"/>
        <end position="394"/>
    </location>
</feature>
<dbReference type="Pfam" id="PF12704">
    <property type="entry name" value="MacB_PCD"/>
    <property type="match status" value="2"/>
</dbReference>
<evidence type="ECO:0000256" key="3">
    <source>
        <dbReference type="ARBA" id="ARBA00022692"/>
    </source>
</evidence>
<dbReference type="GO" id="GO:0022857">
    <property type="term" value="F:transmembrane transporter activity"/>
    <property type="evidence" value="ECO:0007669"/>
    <property type="project" value="TreeGrafter"/>
</dbReference>
<keyword evidence="11" id="KW-1185">Reference proteome</keyword>
<evidence type="ECO:0000256" key="6">
    <source>
        <dbReference type="ARBA" id="ARBA00038076"/>
    </source>
</evidence>
<keyword evidence="2" id="KW-1003">Cell membrane</keyword>
<comment type="similarity">
    <text evidence="6">Belongs to the ABC-4 integral membrane protein family.</text>
</comment>
<feature type="domain" description="ABC3 transporter permease C-terminal" evidence="8">
    <location>
        <begin position="683"/>
        <end position="796"/>
    </location>
</feature>
<dbReference type="NCBIfam" id="TIGR03434">
    <property type="entry name" value="ADOP"/>
    <property type="match status" value="1"/>
</dbReference>
<protein>
    <submittedName>
        <fullName evidence="10">Permease</fullName>
    </submittedName>
</protein>
<keyword evidence="3 7" id="KW-0812">Transmembrane</keyword>
<evidence type="ECO:0000256" key="7">
    <source>
        <dbReference type="SAM" id="Phobius"/>
    </source>
</evidence>
<dbReference type="Proteomes" id="UP000007013">
    <property type="component" value="Chromosome"/>
</dbReference>
<dbReference type="HOGENOM" id="CLU_009433_1_0_0"/>
<evidence type="ECO:0000259" key="8">
    <source>
        <dbReference type="Pfam" id="PF02687"/>
    </source>
</evidence>
<evidence type="ECO:0000259" key="9">
    <source>
        <dbReference type="Pfam" id="PF12704"/>
    </source>
</evidence>
<feature type="domain" description="MacB-like periplasmic core" evidence="9">
    <location>
        <begin position="443"/>
        <end position="634"/>
    </location>
</feature>
<feature type="transmembrane region" description="Helical" evidence="7">
    <location>
        <begin position="371"/>
        <end position="396"/>
    </location>
</feature>
<proteinExistence type="inferred from homology"/>
<gene>
    <name evidence="10" type="ordered locus">Oter_1828</name>
</gene>
<dbReference type="Pfam" id="PF02687">
    <property type="entry name" value="FtsX"/>
    <property type="match status" value="2"/>
</dbReference>
<reference evidence="10 11" key="1">
    <citation type="journal article" date="2011" name="J. Bacteriol.">
        <title>Genome sequence of the verrucomicrobium Opitutus terrae PB90-1, an abundant inhabitant of rice paddy soil ecosystems.</title>
        <authorList>
            <person name="van Passel M.W."/>
            <person name="Kant R."/>
            <person name="Palva A."/>
            <person name="Copeland A."/>
            <person name="Lucas S."/>
            <person name="Lapidus A."/>
            <person name="Glavina del Rio T."/>
            <person name="Pitluck S."/>
            <person name="Goltsman E."/>
            <person name="Clum A."/>
            <person name="Sun H."/>
            <person name="Schmutz J."/>
            <person name="Larimer F.W."/>
            <person name="Land M.L."/>
            <person name="Hauser L."/>
            <person name="Kyrpides N."/>
            <person name="Mikhailova N."/>
            <person name="Richardson P.P."/>
            <person name="Janssen P.H."/>
            <person name="de Vos W.M."/>
            <person name="Smidt H."/>
        </authorList>
    </citation>
    <scope>NUCLEOTIDE SEQUENCE [LARGE SCALE GENOMIC DNA]</scope>
    <source>
        <strain evidence="11">DSM 11246 / JCM 15787 / PB90-1</strain>
    </source>
</reference>
<dbReference type="AlphaFoldDB" id="B1ZX00"/>
<evidence type="ECO:0000256" key="2">
    <source>
        <dbReference type="ARBA" id="ARBA00022475"/>
    </source>
</evidence>
<feature type="domain" description="MacB-like periplasmic core" evidence="9">
    <location>
        <begin position="21"/>
        <end position="239"/>
    </location>
</feature>
<evidence type="ECO:0000313" key="11">
    <source>
        <dbReference type="Proteomes" id="UP000007013"/>
    </source>
</evidence>
<feature type="transmembrane region" description="Helical" evidence="7">
    <location>
        <begin position="724"/>
        <end position="749"/>
    </location>
</feature>
<dbReference type="PANTHER" id="PTHR30572:SF4">
    <property type="entry name" value="ABC TRANSPORTER PERMEASE YTRF"/>
    <property type="match status" value="1"/>
</dbReference>
<dbReference type="KEGG" id="ote:Oter_1828"/>
<dbReference type="STRING" id="452637.Oter_1828"/>
<feature type="transmembrane region" description="Helical" evidence="7">
    <location>
        <begin position="769"/>
        <end position="789"/>
    </location>
</feature>